<dbReference type="InterPro" id="IPR000858">
    <property type="entry name" value="S_locus_glycoprot_dom"/>
</dbReference>
<dbReference type="SMART" id="SM00108">
    <property type="entry name" value="B_lectin"/>
    <property type="match status" value="1"/>
</dbReference>
<keyword evidence="10 19" id="KW-0418">Kinase</keyword>
<evidence type="ECO:0000256" key="2">
    <source>
        <dbReference type="ARBA" id="ARBA00022475"/>
    </source>
</evidence>
<keyword evidence="16" id="KW-0325">Glycoprotein</keyword>
<comment type="catalytic activity">
    <reaction evidence="18 19">
        <text>L-seryl-[protein] + ATP = O-phospho-L-seryl-[protein] + ADP + H(+)</text>
        <dbReference type="Rhea" id="RHEA:17989"/>
        <dbReference type="Rhea" id="RHEA-COMP:9863"/>
        <dbReference type="Rhea" id="RHEA-COMP:11604"/>
        <dbReference type="ChEBI" id="CHEBI:15378"/>
        <dbReference type="ChEBI" id="CHEBI:29999"/>
        <dbReference type="ChEBI" id="CHEBI:30616"/>
        <dbReference type="ChEBI" id="CHEBI:83421"/>
        <dbReference type="ChEBI" id="CHEBI:456216"/>
        <dbReference type="EC" id="2.7.11.1"/>
    </reaction>
</comment>
<evidence type="ECO:0000259" key="26">
    <source>
        <dbReference type="PROSITE" id="PS50927"/>
    </source>
</evidence>
<dbReference type="GO" id="GO:0030246">
    <property type="term" value="F:carbohydrate binding"/>
    <property type="evidence" value="ECO:0007669"/>
    <property type="project" value="UniProtKB-KW"/>
</dbReference>
<dbReference type="InterPro" id="IPR036426">
    <property type="entry name" value="Bulb-type_lectin_dom_sf"/>
</dbReference>
<dbReference type="PIRSF" id="PIRSF000641">
    <property type="entry name" value="SRK"/>
    <property type="match status" value="1"/>
</dbReference>
<dbReference type="InterPro" id="IPR011009">
    <property type="entry name" value="Kinase-like_dom_sf"/>
</dbReference>
<keyword evidence="6 22" id="KW-0812">Transmembrane</keyword>
<keyword evidence="8" id="KW-0430">Lectin</keyword>
<evidence type="ECO:0000256" key="23">
    <source>
        <dbReference type="SAM" id="SignalP"/>
    </source>
</evidence>
<dbReference type="PANTHER" id="PTHR32444">
    <property type="entry name" value="BULB-TYPE LECTIN DOMAIN-CONTAINING PROTEIN"/>
    <property type="match status" value="1"/>
</dbReference>
<dbReference type="GO" id="GO:0048544">
    <property type="term" value="P:recognition of pollen"/>
    <property type="evidence" value="ECO:0007669"/>
    <property type="project" value="InterPro"/>
</dbReference>
<reference evidence="28 29" key="1">
    <citation type="submission" date="2024-04" db="EMBL/GenBank/DDBJ databases">
        <authorList>
            <person name="Fracassetti M."/>
        </authorList>
    </citation>
    <scope>NUCLEOTIDE SEQUENCE [LARGE SCALE GENOMIC DNA]</scope>
</reference>
<evidence type="ECO:0000256" key="1">
    <source>
        <dbReference type="ARBA" id="ARBA00004251"/>
    </source>
</evidence>
<evidence type="ECO:0000313" key="29">
    <source>
        <dbReference type="Proteomes" id="UP001497516"/>
    </source>
</evidence>
<evidence type="ECO:0000256" key="7">
    <source>
        <dbReference type="ARBA" id="ARBA00022729"/>
    </source>
</evidence>
<dbReference type="CDD" id="cd14066">
    <property type="entry name" value="STKc_IRAK"/>
    <property type="match status" value="1"/>
</dbReference>
<dbReference type="InterPro" id="IPR000742">
    <property type="entry name" value="EGF"/>
</dbReference>
<dbReference type="PROSITE" id="PS50011">
    <property type="entry name" value="PROTEIN_KINASE_DOM"/>
    <property type="match status" value="1"/>
</dbReference>
<dbReference type="AlphaFoldDB" id="A0AAV2CAF8"/>
<feature type="domain" description="Bulb-type lectin" evidence="26">
    <location>
        <begin position="28"/>
        <end position="157"/>
    </location>
</feature>
<evidence type="ECO:0000256" key="4">
    <source>
        <dbReference type="ARBA" id="ARBA00022553"/>
    </source>
</evidence>
<comment type="similarity">
    <text evidence="19">Belongs to the protein kinase superfamily. Ser/Thr protein kinase family.</text>
</comment>
<feature type="signal peptide" evidence="23">
    <location>
        <begin position="1"/>
        <end position="24"/>
    </location>
</feature>
<evidence type="ECO:0000256" key="22">
    <source>
        <dbReference type="SAM" id="Phobius"/>
    </source>
</evidence>
<keyword evidence="15" id="KW-0675">Receptor</keyword>
<dbReference type="PROSITE" id="PS50026">
    <property type="entry name" value="EGF_3"/>
    <property type="match status" value="1"/>
</dbReference>
<dbReference type="CDD" id="cd01098">
    <property type="entry name" value="PAN_AP_plant"/>
    <property type="match status" value="1"/>
</dbReference>
<dbReference type="Pfam" id="PF07714">
    <property type="entry name" value="PK_Tyr_Ser-Thr"/>
    <property type="match status" value="1"/>
</dbReference>
<evidence type="ECO:0000256" key="13">
    <source>
        <dbReference type="ARBA" id="ARBA00023136"/>
    </source>
</evidence>
<dbReference type="CDD" id="cd00028">
    <property type="entry name" value="B_lectin"/>
    <property type="match status" value="1"/>
</dbReference>
<feature type="domain" description="Protein kinase" evidence="24">
    <location>
        <begin position="509"/>
        <end position="765"/>
    </location>
</feature>
<dbReference type="FunFam" id="3.30.200.20:FF:000195">
    <property type="entry name" value="G-type lectin S-receptor-like serine/threonine-protein kinase"/>
    <property type="match status" value="1"/>
</dbReference>
<keyword evidence="9 19" id="KW-0547">Nucleotide-binding</keyword>
<evidence type="ECO:0000256" key="21">
    <source>
        <dbReference type="SAM" id="MobiDB-lite"/>
    </source>
</evidence>
<feature type="compositionally biased region" description="Polar residues" evidence="21">
    <location>
        <begin position="824"/>
        <end position="835"/>
    </location>
</feature>
<dbReference type="FunFam" id="3.50.4.10:FF:000002">
    <property type="entry name" value="G-type lectin S-receptor-like serine/threonine-protein kinase"/>
    <property type="match status" value="1"/>
</dbReference>
<evidence type="ECO:0000256" key="17">
    <source>
        <dbReference type="ARBA" id="ARBA00047899"/>
    </source>
</evidence>
<dbReference type="InterPro" id="IPR000719">
    <property type="entry name" value="Prot_kinase_dom"/>
</dbReference>
<comment type="subcellular location">
    <subcellularLocation>
        <location evidence="1">Cell membrane</location>
        <topology evidence="1">Single-pass type I membrane protein</topology>
    </subcellularLocation>
</comment>
<dbReference type="EMBL" id="OZ034813">
    <property type="protein sequence ID" value="CAL1352853.1"/>
    <property type="molecule type" value="Genomic_DNA"/>
</dbReference>
<evidence type="ECO:0000256" key="5">
    <source>
        <dbReference type="ARBA" id="ARBA00022679"/>
    </source>
</evidence>
<dbReference type="Pfam" id="PF01453">
    <property type="entry name" value="B_lectin"/>
    <property type="match status" value="1"/>
</dbReference>
<feature type="compositionally biased region" description="Low complexity" evidence="21">
    <location>
        <begin position="814"/>
        <end position="823"/>
    </location>
</feature>
<dbReference type="EC" id="2.7.11.1" evidence="19"/>
<evidence type="ECO:0000256" key="19">
    <source>
        <dbReference type="PIRNR" id="PIRNR000641"/>
    </source>
</evidence>
<dbReference type="SMART" id="SM00220">
    <property type="entry name" value="S_TKc"/>
    <property type="match status" value="1"/>
</dbReference>
<keyword evidence="13 22" id="KW-0472">Membrane</keyword>
<dbReference type="Proteomes" id="UP001497516">
    <property type="component" value="Chromosome 1"/>
</dbReference>
<dbReference type="SUPFAM" id="SSF51110">
    <property type="entry name" value="alpha-D-mannose-specific plant lectins"/>
    <property type="match status" value="1"/>
</dbReference>
<evidence type="ECO:0000259" key="25">
    <source>
        <dbReference type="PROSITE" id="PS50026"/>
    </source>
</evidence>
<dbReference type="FunFam" id="1.10.510.10:FF:000060">
    <property type="entry name" value="G-type lectin S-receptor-like serine/threonine-protein kinase"/>
    <property type="match status" value="1"/>
</dbReference>
<evidence type="ECO:0000313" key="28">
    <source>
        <dbReference type="EMBL" id="CAL1352853.1"/>
    </source>
</evidence>
<keyword evidence="12 22" id="KW-1133">Transmembrane helix</keyword>
<evidence type="ECO:0000256" key="8">
    <source>
        <dbReference type="ARBA" id="ARBA00022734"/>
    </source>
</evidence>
<proteinExistence type="inferred from homology"/>
<dbReference type="Gene3D" id="2.90.10.10">
    <property type="entry name" value="Bulb-type lectin domain"/>
    <property type="match status" value="1"/>
</dbReference>
<dbReference type="InterPro" id="IPR001480">
    <property type="entry name" value="Bulb-type_lectin_dom"/>
</dbReference>
<dbReference type="Gene3D" id="1.10.510.10">
    <property type="entry name" value="Transferase(Phosphotransferase) domain 1"/>
    <property type="match status" value="1"/>
</dbReference>
<evidence type="ECO:0000256" key="11">
    <source>
        <dbReference type="ARBA" id="ARBA00022840"/>
    </source>
</evidence>
<comment type="caution">
    <text evidence="20">Lacks conserved residue(s) required for the propagation of feature annotation.</text>
</comment>
<name>A0AAV2CAF8_9ROSI</name>
<evidence type="ECO:0000256" key="3">
    <source>
        <dbReference type="ARBA" id="ARBA00022527"/>
    </source>
</evidence>
<gene>
    <name evidence="28" type="ORF">LTRI10_LOCUS790</name>
</gene>
<dbReference type="InterPro" id="IPR024171">
    <property type="entry name" value="SRK-like_kinase"/>
</dbReference>
<keyword evidence="2" id="KW-1003">Cell membrane</keyword>
<dbReference type="Pfam" id="PF08276">
    <property type="entry name" value="PAN_2"/>
    <property type="match status" value="1"/>
</dbReference>
<keyword evidence="7 23" id="KW-0732">Signal</keyword>
<evidence type="ECO:0000256" key="16">
    <source>
        <dbReference type="ARBA" id="ARBA00023180"/>
    </source>
</evidence>
<dbReference type="InterPro" id="IPR001245">
    <property type="entry name" value="Ser-Thr/Tyr_kinase_cat_dom"/>
</dbReference>
<evidence type="ECO:0000256" key="12">
    <source>
        <dbReference type="ARBA" id="ARBA00022989"/>
    </source>
</evidence>
<feature type="chain" id="PRO_5043527913" description="Receptor-like serine/threonine-protein kinase" evidence="23">
    <location>
        <begin position="25"/>
        <end position="835"/>
    </location>
</feature>
<dbReference type="GO" id="GO:0004674">
    <property type="term" value="F:protein serine/threonine kinase activity"/>
    <property type="evidence" value="ECO:0007669"/>
    <property type="project" value="UniProtKB-KW"/>
</dbReference>
<keyword evidence="4" id="KW-0597">Phosphoprotein</keyword>
<dbReference type="PROSITE" id="PS50948">
    <property type="entry name" value="PAN"/>
    <property type="match status" value="1"/>
</dbReference>
<evidence type="ECO:0000259" key="27">
    <source>
        <dbReference type="PROSITE" id="PS50948"/>
    </source>
</evidence>
<keyword evidence="11 19" id="KW-0067">ATP-binding</keyword>
<dbReference type="Pfam" id="PF00954">
    <property type="entry name" value="S_locus_glycop"/>
    <property type="match status" value="1"/>
</dbReference>
<dbReference type="GO" id="GO:0005524">
    <property type="term" value="F:ATP binding"/>
    <property type="evidence" value="ECO:0007669"/>
    <property type="project" value="UniProtKB-KW"/>
</dbReference>
<protein>
    <recommendedName>
        <fullName evidence="19">Receptor-like serine/threonine-protein kinase</fullName>
        <ecNumber evidence="19">2.7.11.1</ecNumber>
    </recommendedName>
</protein>
<dbReference type="GO" id="GO:0005886">
    <property type="term" value="C:plasma membrane"/>
    <property type="evidence" value="ECO:0007669"/>
    <property type="project" value="UniProtKB-SubCell"/>
</dbReference>
<dbReference type="PROSITE" id="PS00108">
    <property type="entry name" value="PROTEIN_KINASE_ST"/>
    <property type="match status" value="1"/>
</dbReference>
<dbReference type="FunFam" id="2.90.10.10:FF:000009">
    <property type="entry name" value="Receptor-like serine/threonine-protein kinase SD1-8"/>
    <property type="match status" value="1"/>
</dbReference>
<feature type="domain" description="Apple" evidence="27">
    <location>
        <begin position="354"/>
        <end position="439"/>
    </location>
</feature>
<dbReference type="SMART" id="SM00473">
    <property type="entry name" value="PAN_AP"/>
    <property type="match status" value="1"/>
</dbReference>
<dbReference type="Gene3D" id="3.30.200.20">
    <property type="entry name" value="Phosphorylase Kinase, domain 1"/>
    <property type="match status" value="1"/>
</dbReference>
<feature type="transmembrane region" description="Helical" evidence="22">
    <location>
        <begin position="454"/>
        <end position="475"/>
    </location>
</feature>
<keyword evidence="14" id="KW-1015">Disulfide bond</keyword>
<dbReference type="PROSITE" id="PS50927">
    <property type="entry name" value="BULB_LECTIN"/>
    <property type="match status" value="1"/>
</dbReference>
<keyword evidence="3 19" id="KW-0723">Serine/threonine-protein kinase</keyword>
<dbReference type="Gene3D" id="3.50.4.10">
    <property type="entry name" value="Hepatocyte Growth Factor"/>
    <property type="match status" value="1"/>
</dbReference>
<organism evidence="28 29">
    <name type="scientific">Linum trigynum</name>
    <dbReference type="NCBI Taxonomy" id="586398"/>
    <lineage>
        <taxon>Eukaryota</taxon>
        <taxon>Viridiplantae</taxon>
        <taxon>Streptophyta</taxon>
        <taxon>Embryophyta</taxon>
        <taxon>Tracheophyta</taxon>
        <taxon>Spermatophyta</taxon>
        <taxon>Magnoliopsida</taxon>
        <taxon>eudicotyledons</taxon>
        <taxon>Gunneridae</taxon>
        <taxon>Pentapetalae</taxon>
        <taxon>rosids</taxon>
        <taxon>fabids</taxon>
        <taxon>Malpighiales</taxon>
        <taxon>Linaceae</taxon>
        <taxon>Linum</taxon>
    </lineage>
</organism>
<evidence type="ECO:0000256" key="14">
    <source>
        <dbReference type="ARBA" id="ARBA00023157"/>
    </source>
</evidence>
<evidence type="ECO:0000259" key="24">
    <source>
        <dbReference type="PROSITE" id="PS50011"/>
    </source>
</evidence>
<keyword evidence="29" id="KW-1185">Reference proteome</keyword>
<feature type="region of interest" description="Disordered" evidence="21">
    <location>
        <begin position="812"/>
        <end position="835"/>
    </location>
</feature>
<evidence type="ECO:0000256" key="6">
    <source>
        <dbReference type="ARBA" id="ARBA00022692"/>
    </source>
</evidence>
<evidence type="ECO:0000256" key="15">
    <source>
        <dbReference type="ARBA" id="ARBA00023170"/>
    </source>
</evidence>
<dbReference type="InterPro" id="IPR008271">
    <property type="entry name" value="Ser/Thr_kinase_AS"/>
</dbReference>
<dbReference type="SUPFAM" id="SSF56112">
    <property type="entry name" value="Protein kinase-like (PK-like)"/>
    <property type="match status" value="1"/>
</dbReference>
<dbReference type="PANTHER" id="PTHR32444:SF234">
    <property type="entry name" value="RECEPTOR-LIKE SERINE_THREONINE-PROTEIN KINASE"/>
    <property type="match status" value="1"/>
</dbReference>
<feature type="domain" description="EGF-like" evidence="25">
    <location>
        <begin position="298"/>
        <end position="334"/>
    </location>
</feature>
<evidence type="ECO:0000256" key="18">
    <source>
        <dbReference type="ARBA" id="ARBA00048679"/>
    </source>
</evidence>
<comment type="catalytic activity">
    <reaction evidence="17 19">
        <text>L-threonyl-[protein] + ATP = O-phospho-L-threonyl-[protein] + ADP + H(+)</text>
        <dbReference type="Rhea" id="RHEA:46608"/>
        <dbReference type="Rhea" id="RHEA-COMP:11060"/>
        <dbReference type="Rhea" id="RHEA-COMP:11605"/>
        <dbReference type="ChEBI" id="CHEBI:15378"/>
        <dbReference type="ChEBI" id="CHEBI:30013"/>
        <dbReference type="ChEBI" id="CHEBI:30616"/>
        <dbReference type="ChEBI" id="CHEBI:61977"/>
        <dbReference type="ChEBI" id="CHEBI:456216"/>
        <dbReference type="EC" id="2.7.11.1"/>
    </reaction>
</comment>
<sequence length="835" mass="92964">MGFLFQFPFAVFHVFLLLPCSSTAVLDAVTPTQPLIDSDGQTLVSKDGTFELGFFTPGPSSNGNRYLGIWYRNIPVRRVVWVANRDTPATDSGSSLSIDTGNRSLVIVSSNKSATLWSSNATASSNHLVTSLVAELLNTGNLVLRDQNDTSNSEEFLWQSFDYPCDTLLPGMKLGWDSKSGLNRGLTSWKSPDDPSTGDFRWGIQVQNNPEEFMWKGSERFHRSGPWNGLGRSGAPELRDNPVFSYKFVWNEDEVYYQYELKNKSLISIVVMNQTSYLRQRLAWNEASQSWGLYASVPRDRCDNYATCGAYATCMVSESPICECMKGFKSKSPEMWEMAEWSQGCVREKPLPECPPRQKNVEGFVRYNGLKLPDATHSWVNKTMSLGECRNKCLQNCSCTAYTSTDIRGAGSGCSIWHGDLIDMKMFSTGGQEIYIRMPASELERGNKVTRSRVGAIVGAIVGGLGLLSLGYFIYFRVKQQGDSNTRGKGDLELPLFELHKIVDATANFSDSNKLGEGGFGPVYKGVMADGQEVAVKRLSSDSGQGLKEFKTEVILISKLQHRNLVKLLGCCIQGDEKMLVYEYMPHRSLDSFIFDKGRSRLLDWGKRFDIICGIARGLLYLHQDSRLRIIHRDLKASNVLLDRELKPKISDFGLARIFGGENGEGNTKRVVGTYGYMAPEYAADGLFSVKSDVFSFGILVLEIISGKKSRGFYHRDESLNLIGYAWRMWNEGKALELMDSALDNQDSSSTENLPQAIRCIHTGLLCVQHYAEDRPSMATVVVMLGGGDGRALPPPKEPGFFKDKEPFNMMVDSSSSKVESSSTNELSFTLPQGR</sequence>
<evidence type="ECO:0000256" key="9">
    <source>
        <dbReference type="ARBA" id="ARBA00022741"/>
    </source>
</evidence>
<keyword evidence="20" id="KW-0245">EGF-like domain</keyword>
<evidence type="ECO:0000256" key="10">
    <source>
        <dbReference type="ARBA" id="ARBA00022777"/>
    </source>
</evidence>
<accession>A0AAV2CAF8</accession>
<evidence type="ECO:0000256" key="20">
    <source>
        <dbReference type="PROSITE-ProRule" id="PRU00076"/>
    </source>
</evidence>
<dbReference type="InterPro" id="IPR003609">
    <property type="entry name" value="Pan_app"/>
</dbReference>
<keyword evidence="5 19" id="KW-0808">Transferase</keyword>